<evidence type="ECO:0000313" key="1">
    <source>
        <dbReference type="EMBL" id="KAL2488882.1"/>
    </source>
</evidence>
<sequence>MLGILGGHQAEDYDEQGARYVRGWIATARGILIDFGYVGGVQEHVTRWKLDGVNTVGNAVMKIWCEIEVVKDPLALVNFKKQSELIQTRTMTVHLFLTLELMKIYKMSK</sequence>
<gene>
    <name evidence="1" type="ORF">Fot_42174</name>
</gene>
<dbReference type="EMBL" id="JBFOLJ010000012">
    <property type="protein sequence ID" value="KAL2488882.1"/>
    <property type="molecule type" value="Genomic_DNA"/>
</dbReference>
<protein>
    <submittedName>
        <fullName evidence="1">Uncharacterized protein</fullName>
    </submittedName>
</protein>
<dbReference type="AlphaFoldDB" id="A0ABD1RKH9"/>
<evidence type="ECO:0000313" key="2">
    <source>
        <dbReference type="Proteomes" id="UP001604277"/>
    </source>
</evidence>
<proteinExistence type="predicted"/>
<organism evidence="1 2">
    <name type="scientific">Forsythia ovata</name>
    <dbReference type="NCBI Taxonomy" id="205694"/>
    <lineage>
        <taxon>Eukaryota</taxon>
        <taxon>Viridiplantae</taxon>
        <taxon>Streptophyta</taxon>
        <taxon>Embryophyta</taxon>
        <taxon>Tracheophyta</taxon>
        <taxon>Spermatophyta</taxon>
        <taxon>Magnoliopsida</taxon>
        <taxon>eudicotyledons</taxon>
        <taxon>Gunneridae</taxon>
        <taxon>Pentapetalae</taxon>
        <taxon>asterids</taxon>
        <taxon>lamiids</taxon>
        <taxon>Lamiales</taxon>
        <taxon>Oleaceae</taxon>
        <taxon>Forsythieae</taxon>
        <taxon>Forsythia</taxon>
    </lineage>
</organism>
<keyword evidence="2" id="KW-1185">Reference proteome</keyword>
<accession>A0ABD1RKH9</accession>
<reference evidence="2" key="1">
    <citation type="submission" date="2024-07" db="EMBL/GenBank/DDBJ databases">
        <title>Two chromosome-level genome assemblies of Korean endemic species Abeliophyllum distichum and Forsythia ovata (Oleaceae).</title>
        <authorList>
            <person name="Jang H."/>
        </authorList>
    </citation>
    <scope>NUCLEOTIDE SEQUENCE [LARGE SCALE GENOMIC DNA]</scope>
</reference>
<comment type="caution">
    <text evidence="1">The sequence shown here is derived from an EMBL/GenBank/DDBJ whole genome shotgun (WGS) entry which is preliminary data.</text>
</comment>
<name>A0ABD1RKH9_9LAMI</name>
<dbReference type="Proteomes" id="UP001604277">
    <property type="component" value="Unassembled WGS sequence"/>
</dbReference>